<reference evidence="21" key="2">
    <citation type="submission" date="2012-01" db="EMBL/GenBank/DDBJ databases">
        <title>Complete sequence of chromosome of Marinitoga piezophila KA3.</title>
        <authorList>
            <person name="Lucas S."/>
            <person name="Han J."/>
            <person name="Lapidus A."/>
            <person name="Cheng J.-F."/>
            <person name="Goodwin L."/>
            <person name="Pitluck S."/>
            <person name="Peters L."/>
            <person name="Mikhailova N."/>
            <person name="Teshima H."/>
            <person name="Detter J.C."/>
            <person name="Han C."/>
            <person name="Tapia R."/>
            <person name="Land M."/>
            <person name="Hauser L."/>
            <person name="Kyrpides N."/>
            <person name="Ivanova N."/>
            <person name="Pagani I."/>
            <person name="Jebbar M."/>
            <person name="Vannier P."/>
            <person name="Oger P."/>
            <person name="Cario A."/>
            <person name="Bartlett D."/>
            <person name="Noll K.M."/>
            <person name="Woyke T."/>
        </authorList>
    </citation>
    <scope>NUCLEOTIDE SEQUENCE [LARGE SCALE GENOMIC DNA]</scope>
    <source>
        <strain evidence="21">DSM 14283 / JCM 11233 / KA3</strain>
    </source>
</reference>
<evidence type="ECO:0000256" key="12">
    <source>
        <dbReference type="ARBA" id="ARBA00022989"/>
    </source>
</evidence>
<feature type="transmembrane region" description="Helical" evidence="16">
    <location>
        <begin position="114"/>
        <end position="135"/>
    </location>
</feature>
<evidence type="ECO:0000256" key="4">
    <source>
        <dbReference type="ARBA" id="ARBA00022519"/>
    </source>
</evidence>
<evidence type="ECO:0000259" key="19">
    <source>
        <dbReference type="SMART" id="SM00382"/>
    </source>
</evidence>
<evidence type="ECO:0000256" key="6">
    <source>
        <dbReference type="ARBA" id="ARBA00022692"/>
    </source>
</evidence>
<keyword evidence="13 16" id="KW-0482">Metalloprotease</keyword>
<dbReference type="PROSITE" id="PS00674">
    <property type="entry name" value="AAA"/>
    <property type="match status" value="1"/>
</dbReference>
<dbReference type="MEROPS" id="M41.021"/>
<dbReference type="EMBL" id="CP003257">
    <property type="protein sequence ID" value="AEX85044.1"/>
    <property type="molecule type" value="Genomic_DNA"/>
</dbReference>
<keyword evidence="4 16" id="KW-0997">Cell inner membrane</keyword>
<dbReference type="InterPro" id="IPR041569">
    <property type="entry name" value="AAA_lid_3"/>
</dbReference>
<dbReference type="eggNOG" id="COG0465">
    <property type="taxonomic scope" value="Bacteria"/>
</dbReference>
<dbReference type="SUPFAM" id="SSF140990">
    <property type="entry name" value="FtsH protease domain-like"/>
    <property type="match status" value="1"/>
</dbReference>
<keyword evidence="11 16" id="KW-0067">ATP-binding</keyword>
<keyword evidence="14 16" id="KW-0472">Membrane</keyword>
<keyword evidence="21" id="KW-1185">Reference proteome</keyword>
<dbReference type="CDD" id="cd19501">
    <property type="entry name" value="RecA-like_FtsH"/>
    <property type="match status" value="1"/>
</dbReference>
<evidence type="ECO:0000256" key="13">
    <source>
        <dbReference type="ARBA" id="ARBA00023049"/>
    </source>
</evidence>
<comment type="function">
    <text evidence="16">Acts as a processive, ATP-dependent zinc metallopeptidase for both cytoplasmic and membrane proteins. Plays a role in the quality control of integral membrane proteins.</text>
</comment>
<feature type="binding site" evidence="16">
    <location>
        <position position="433"/>
    </location>
    <ligand>
        <name>Zn(2+)</name>
        <dbReference type="ChEBI" id="CHEBI:29105"/>
        <note>catalytic</note>
    </ligand>
</feature>
<evidence type="ECO:0000256" key="11">
    <source>
        <dbReference type="ARBA" id="ARBA00022840"/>
    </source>
</evidence>
<reference evidence="20 21" key="1">
    <citation type="journal article" date="2012" name="J. Bacteriol.">
        <title>Complete Genome Sequence of the Thermophilic, Piezophilic, Heterotrophic Bacterium Marinitoga piezophila KA3.</title>
        <authorList>
            <person name="Lucas S."/>
            <person name="Han J."/>
            <person name="Lapidus A."/>
            <person name="Cheng J.F."/>
            <person name="Goodwin L.A."/>
            <person name="Pitluck S."/>
            <person name="Peters L."/>
            <person name="Mikhailova N."/>
            <person name="Teshima H."/>
            <person name="Detter J.C."/>
            <person name="Han C."/>
            <person name="Tapia R."/>
            <person name="Land M."/>
            <person name="Hauser L."/>
            <person name="Kyrpides N.C."/>
            <person name="Ivanova N."/>
            <person name="Pagani I."/>
            <person name="Vannier P."/>
            <person name="Oger P."/>
            <person name="Bartlett D.H."/>
            <person name="Noll K.M."/>
            <person name="Woyke T."/>
            <person name="Jebbar M."/>
        </authorList>
    </citation>
    <scope>NUCLEOTIDE SEQUENCE [LARGE SCALE GENOMIC DNA]</scope>
    <source>
        <strain evidence="21">DSM 14283 / JCM 11233 / KA3</strain>
    </source>
</reference>
<evidence type="ECO:0000256" key="14">
    <source>
        <dbReference type="ARBA" id="ARBA00023136"/>
    </source>
</evidence>
<feature type="transmembrane region" description="Helical" evidence="16">
    <location>
        <begin position="12"/>
        <end position="33"/>
    </location>
</feature>
<dbReference type="SMART" id="SM00382">
    <property type="entry name" value="AAA"/>
    <property type="match status" value="1"/>
</dbReference>
<keyword evidence="3 16" id="KW-1003">Cell membrane</keyword>
<dbReference type="PANTHER" id="PTHR23076">
    <property type="entry name" value="METALLOPROTEASE M41 FTSH"/>
    <property type="match status" value="1"/>
</dbReference>
<dbReference type="Pfam" id="PF00004">
    <property type="entry name" value="AAA"/>
    <property type="match status" value="1"/>
</dbReference>
<dbReference type="GO" id="GO:0016887">
    <property type="term" value="F:ATP hydrolysis activity"/>
    <property type="evidence" value="ECO:0007669"/>
    <property type="project" value="UniProtKB-UniRule"/>
</dbReference>
<keyword evidence="6 16" id="KW-0812">Transmembrane</keyword>
<comment type="similarity">
    <text evidence="17">Belongs to the AAA ATPase family.</text>
</comment>
<evidence type="ECO:0000256" key="1">
    <source>
        <dbReference type="ARBA" id="ARBA00004370"/>
    </source>
</evidence>
<dbReference type="InterPro" id="IPR005936">
    <property type="entry name" value="FtsH"/>
</dbReference>
<dbReference type="Gene3D" id="1.20.58.760">
    <property type="entry name" value="Peptidase M41"/>
    <property type="match status" value="1"/>
</dbReference>
<dbReference type="InterPro" id="IPR000642">
    <property type="entry name" value="Peptidase_M41"/>
</dbReference>
<accession>H2J5Q8</accession>
<dbReference type="KEGG" id="mpz:Marpi_0605"/>
<evidence type="ECO:0000256" key="3">
    <source>
        <dbReference type="ARBA" id="ARBA00022475"/>
    </source>
</evidence>
<dbReference type="GO" id="GO:0004176">
    <property type="term" value="F:ATP-dependent peptidase activity"/>
    <property type="evidence" value="ECO:0007669"/>
    <property type="project" value="InterPro"/>
</dbReference>
<keyword evidence="10 16" id="KW-0862">Zinc</keyword>
<feature type="active site" evidence="16">
    <location>
        <position position="430"/>
    </location>
</feature>
<evidence type="ECO:0000256" key="16">
    <source>
        <dbReference type="HAMAP-Rule" id="MF_01458"/>
    </source>
</evidence>
<evidence type="ECO:0000256" key="2">
    <source>
        <dbReference type="ARBA" id="ARBA00010044"/>
    </source>
</evidence>
<dbReference type="InterPro" id="IPR027417">
    <property type="entry name" value="P-loop_NTPase"/>
</dbReference>
<dbReference type="Gene3D" id="3.30.720.210">
    <property type="match status" value="1"/>
</dbReference>
<evidence type="ECO:0000256" key="9">
    <source>
        <dbReference type="ARBA" id="ARBA00022801"/>
    </source>
</evidence>
<feature type="compositionally biased region" description="Acidic residues" evidence="18">
    <location>
        <begin position="617"/>
        <end position="635"/>
    </location>
</feature>
<dbReference type="Gene3D" id="1.10.8.60">
    <property type="match status" value="1"/>
</dbReference>
<dbReference type="GO" id="GO:0004222">
    <property type="term" value="F:metalloendopeptidase activity"/>
    <property type="evidence" value="ECO:0007669"/>
    <property type="project" value="InterPro"/>
</dbReference>
<evidence type="ECO:0000256" key="10">
    <source>
        <dbReference type="ARBA" id="ARBA00022833"/>
    </source>
</evidence>
<dbReference type="Pfam" id="PF01434">
    <property type="entry name" value="Peptidase_M41"/>
    <property type="match status" value="1"/>
</dbReference>
<dbReference type="FunFam" id="1.20.58.760:FF:000001">
    <property type="entry name" value="ATP-dependent zinc metalloprotease FtsH"/>
    <property type="match status" value="1"/>
</dbReference>
<comment type="subunit">
    <text evidence="16">Homohexamer.</text>
</comment>
<dbReference type="GO" id="GO:0005524">
    <property type="term" value="F:ATP binding"/>
    <property type="evidence" value="ECO:0007669"/>
    <property type="project" value="UniProtKB-UniRule"/>
</dbReference>
<evidence type="ECO:0000313" key="21">
    <source>
        <dbReference type="Proteomes" id="UP000007161"/>
    </source>
</evidence>
<dbReference type="Gene3D" id="3.40.50.300">
    <property type="entry name" value="P-loop containing nucleotide triphosphate hydrolases"/>
    <property type="match status" value="1"/>
</dbReference>
<dbReference type="STRING" id="443254.Marpi_0605"/>
<dbReference type="GO" id="GO:0030163">
    <property type="term" value="P:protein catabolic process"/>
    <property type="evidence" value="ECO:0007669"/>
    <property type="project" value="UniProtKB-UniRule"/>
</dbReference>
<keyword evidence="12 16" id="KW-1133">Transmembrane helix</keyword>
<comment type="subcellular location">
    <subcellularLocation>
        <location evidence="16">Cell inner membrane</location>
        <topology evidence="16">Multi-pass membrane protein</topology>
        <orientation evidence="16">Cytoplasmic side</orientation>
    </subcellularLocation>
    <subcellularLocation>
        <location evidence="1">Membrane</location>
    </subcellularLocation>
</comment>
<dbReference type="Pfam" id="PF17862">
    <property type="entry name" value="AAA_lid_3"/>
    <property type="match status" value="1"/>
</dbReference>
<comment type="similarity">
    <text evidence="15 16">In the central section; belongs to the AAA ATPase family.</text>
</comment>
<proteinExistence type="inferred from homology"/>
<dbReference type="AlphaFoldDB" id="H2J5Q8"/>
<dbReference type="GO" id="GO:0008270">
    <property type="term" value="F:zinc ion binding"/>
    <property type="evidence" value="ECO:0007669"/>
    <property type="project" value="UniProtKB-UniRule"/>
</dbReference>
<evidence type="ECO:0000256" key="15">
    <source>
        <dbReference type="ARBA" id="ARBA00061570"/>
    </source>
</evidence>
<feature type="binding site" evidence="16">
    <location>
        <position position="506"/>
    </location>
    <ligand>
        <name>Zn(2+)</name>
        <dbReference type="ChEBI" id="CHEBI:29105"/>
        <note>catalytic</note>
    </ligand>
</feature>
<dbReference type="InterPro" id="IPR003593">
    <property type="entry name" value="AAA+_ATPase"/>
</dbReference>
<evidence type="ECO:0000256" key="5">
    <source>
        <dbReference type="ARBA" id="ARBA00022670"/>
    </source>
</evidence>
<comment type="similarity">
    <text evidence="2 16">In the C-terminal section; belongs to the peptidase M41 family.</text>
</comment>
<feature type="binding site" evidence="16">
    <location>
        <begin position="207"/>
        <end position="214"/>
    </location>
    <ligand>
        <name>ATP</name>
        <dbReference type="ChEBI" id="CHEBI:30616"/>
    </ligand>
</feature>
<dbReference type="Pfam" id="PF06480">
    <property type="entry name" value="FtsH_ext"/>
    <property type="match status" value="1"/>
</dbReference>
<dbReference type="FunFam" id="1.10.8.60:FF:000001">
    <property type="entry name" value="ATP-dependent zinc metalloprotease FtsH"/>
    <property type="match status" value="1"/>
</dbReference>
<dbReference type="RefSeq" id="WP_014296116.1">
    <property type="nucleotide sequence ID" value="NC_016751.1"/>
</dbReference>
<dbReference type="GO" id="GO:0005886">
    <property type="term" value="C:plasma membrane"/>
    <property type="evidence" value="ECO:0007669"/>
    <property type="project" value="UniProtKB-SubCell"/>
</dbReference>
<dbReference type="HAMAP" id="MF_01458">
    <property type="entry name" value="FtsH"/>
    <property type="match status" value="1"/>
</dbReference>
<dbReference type="PANTHER" id="PTHR23076:SF97">
    <property type="entry name" value="ATP-DEPENDENT ZINC METALLOPROTEASE YME1L1"/>
    <property type="match status" value="1"/>
</dbReference>
<dbReference type="SUPFAM" id="SSF52540">
    <property type="entry name" value="P-loop containing nucleoside triphosphate hydrolases"/>
    <property type="match status" value="1"/>
</dbReference>
<protein>
    <recommendedName>
        <fullName evidence="16">ATP-dependent zinc metalloprotease FtsH</fullName>
        <ecNumber evidence="16">3.4.24.-</ecNumber>
    </recommendedName>
</protein>
<evidence type="ECO:0000256" key="18">
    <source>
        <dbReference type="SAM" id="MobiDB-lite"/>
    </source>
</evidence>
<dbReference type="FunFam" id="3.40.50.300:FF:000001">
    <property type="entry name" value="ATP-dependent zinc metalloprotease FtsH"/>
    <property type="match status" value="1"/>
</dbReference>
<dbReference type="InterPro" id="IPR003960">
    <property type="entry name" value="ATPase_AAA_CS"/>
</dbReference>
<dbReference type="HOGENOM" id="CLU_000688_16_2_0"/>
<name>H2J5Q8_MARPK</name>
<dbReference type="InterPro" id="IPR011546">
    <property type="entry name" value="Pept_M41_FtsH_extracell"/>
</dbReference>
<dbReference type="InterPro" id="IPR003959">
    <property type="entry name" value="ATPase_AAA_core"/>
</dbReference>
<evidence type="ECO:0000256" key="8">
    <source>
        <dbReference type="ARBA" id="ARBA00022741"/>
    </source>
</evidence>
<keyword evidence="8 16" id="KW-0547">Nucleotide-binding</keyword>
<dbReference type="Proteomes" id="UP000007161">
    <property type="component" value="Chromosome"/>
</dbReference>
<feature type="region of interest" description="Disordered" evidence="18">
    <location>
        <begin position="607"/>
        <end position="635"/>
    </location>
</feature>
<keyword evidence="7 16" id="KW-0479">Metal-binding</keyword>
<feature type="domain" description="AAA+ ATPase" evidence="19">
    <location>
        <begin position="199"/>
        <end position="338"/>
    </location>
</feature>
<dbReference type="InterPro" id="IPR037219">
    <property type="entry name" value="Peptidase_M41-like"/>
</dbReference>
<dbReference type="EC" id="3.4.24.-" evidence="16"/>
<organism evidence="20 21">
    <name type="scientific">Marinitoga piezophila (strain DSM 14283 / JCM 11233 / KA3)</name>
    <dbReference type="NCBI Taxonomy" id="443254"/>
    <lineage>
        <taxon>Bacteria</taxon>
        <taxon>Thermotogati</taxon>
        <taxon>Thermotogota</taxon>
        <taxon>Thermotogae</taxon>
        <taxon>Petrotogales</taxon>
        <taxon>Petrotogaceae</taxon>
        <taxon>Marinitoga</taxon>
    </lineage>
</organism>
<gene>
    <name evidence="16" type="primary">ftsH</name>
    <name evidence="20" type="ordered locus">Marpi_0605</name>
</gene>
<sequence length="635" mass="70271">MAENKNNDGKNFKKHIGIISVYLVIGLIIFFIIKGMSVDTTNLTISYTQFLDLVDNHKVSKVIVEDTGKVKIKTIDGQNYELFAPVVLKDTDFIDKLIQNKVEVDFKQDVTSGWIYGILSYVVPFVILIFLWMIMLRPLTGRGPQGMNFTKSPARKYDPEKERVTFDDVAGVDEAKEELQDIVKFLKNPQSFNKLGARMPKGILLVGPPGTGKTLVARAVAGEAKVPFFYISGSDFVELFVGVGAARVRDLFSQAKANAPAIIFIDEIDAVGRQRGAGLGGGHDEREQTLNQLLVEMDGFDPRSGIIIMAATNRPDILDKALLRPGRFDKKVVLDMPDVKGRAQILKIHMRGKPISPDIDVDVLARRTPGFSGADLENLINEAALLSARKGKKIIEMEEMEEAIDRIIAGPARKSRVISEKTRKIIAYHELGHAIVGALLPNADPVHKVTIVPRGHQALGFTLQLPLEDRYLMTKEEILDRITGILGGRAAEELVFNQITSGAANDLQKATEYARIMVLKFGMSERLGPVAWGAEEEEVFLGKELAKMKNYSEETASEIDNEVKRIIIESYEKAKKILSDNRDKLDSIAAILLEKETLSGEELNELLGVSNSKNEDSPIEDSEGVENDGGDLERS</sequence>
<evidence type="ECO:0000256" key="17">
    <source>
        <dbReference type="RuleBase" id="RU003651"/>
    </source>
</evidence>
<dbReference type="GO" id="GO:0006508">
    <property type="term" value="P:proteolysis"/>
    <property type="evidence" value="ECO:0007669"/>
    <property type="project" value="UniProtKB-KW"/>
</dbReference>
<keyword evidence="9 16" id="KW-0378">Hydrolase</keyword>
<evidence type="ECO:0000313" key="20">
    <source>
        <dbReference type="EMBL" id="AEX85044.1"/>
    </source>
</evidence>
<feature type="binding site" evidence="16">
    <location>
        <position position="429"/>
    </location>
    <ligand>
        <name>Zn(2+)</name>
        <dbReference type="ChEBI" id="CHEBI:29105"/>
        <note>catalytic</note>
    </ligand>
</feature>
<keyword evidence="5 16" id="KW-0645">Protease</keyword>
<dbReference type="NCBIfam" id="TIGR01241">
    <property type="entry name" value="FtsH_fam"/>
    <property type="match status" value="1"/>
</dbReference>
<evidence type="ECO:0000256" key="7">
    <source>
        <dbReference type="ARBA" id="ARBA00022723"/>
    </source>
</evidence>
<comment type="cofactor">
    <cofactor evidence="16">
        <name>Zn(2+)</name>
        <dbReference type="ChEBI" id="CHEBI:29105"/>
    </cofactor>
    <text evidence="16">Binds 1 zinc ion per subunit.</text>
</comment>